<dbReference type="PANTHER" id="PTHR42743">
    <property type="entry name" value="AMINO-ACID AMINOTRANSFERASE"/>
    <property type="match status" value="1"/>
</dbReference>
<dbReference type="Pfam" id="PF01063">
    <property type="entry name" value="Aminotran_4"/>
    <property type="match status" value="1"/>
</dbReference>
<dbReference type="GO" id="GO:0005829">
    <property type="term" value="C:cytosol"/>
    <property type="evidence" value="ECO:0007669"/>
    <property type="project" value="TreeGrafter"/>
</dbReference>
<dbReference type="CDD" id="cd00449">
    <property type="entry name" value="PLPDE_IV"/>
    <property type="match status" value="1"/>
</dbReference>
<dbReference type="Proteomes" id="UP000216024">
    <property type="component" value="Unassembled WGS sequence"/>
</dbReference>
<dbReference type="AlphaFoldDB" id="A0A267MEP2"/>
<name>A0A267MEP2_9FIRM</name>
<dbReference type="InterPro" id="IPR036038">
    <property type="entry name" value="Aminotransferase-like"/>
</dbReference>
<keyword evidence="7" id="KW-1185">Reference proteome</keyword>
<dbReference type="PROSITE" id="PS00770">
    <property type="entry name" value="AA_TRANSFER_CLASS_4"/>
    <property type="match status" value="1"/>
</dbReference>
<dbReference type="PANTHER" id="PTHR42743:SF11">
    <property type="entry name" value="AMINODEOXYCHORISMATE LYASE"/>
    <property type="match status" value="1"/>
</dbReference>
<dbReference type="InterPro" id="IPR018300">
    <property type="entry name" value="Aminotrans_IV_CS"/>
</dbReference>
<dbReference type="RefSeq" id="WP_095134937.1">
    <property type="nucleotide sequence ID" value="NZ_NIBG01000020.1"/>
</dbReference>
<comment type="similarity">
    <text evidence="2 4">Belongs to the class-IV pyridoxal-phosphate-dependent aminotransferase family.</text>
</comment>
<dbReference type="Gene3D" id="3.30.470.10">
    <property type="match status" value="1"/>
</dbReference>
<evidence type="ECO:0000256" key="3">
    <source>
        <dbReference type="ARBA" id="ARBA00022898"/>
    </source>
</evidence>
<keyword evidence="3 5" id="KW-0663">Pyridoxal phosphate</keyword>
<organism evidence="6 7">
    <name type="scientific">Anaeromicrobium sediminis</name>
    <dbReference type="NCBI Taxonomy" id="1478221"/>
    <lineage>
        <taxon>Bacteria</taxon>
        <taxon>Bacillati</taxon>
        <taxon>Bacillota</taxon>
        <taxon>Clostridia</taxon>
        <taxon>Peptostreptococcales</taxon>
        <taxon>Thermotaleaceae</taxon>
        <taxon>Anaeromicrobium</taxon>
    </lineage>
</organism>
<evidence type="ECO:0000313" key="7">
    <source>
        <dbReference type="Proteomes" id="UP000216024"/>
    </source>
</evidence>
<dbReference type="Gene3D" id="3.20.10.10">
    <property type="entry name" value="D-amino Acid Aminotransferase, subunit A, domain 2"/>
    <property type="match status" value="1"/>
</dbReference>
<sequence length="253" mass="29671">MKNSLAYQYGYGLFETIKVESSKLLFLDDHIERLASSATQINMPVEPLKNLKNRAYLYIKENNIKNGILKIMYIKDTNYKVEFLYRENPYSQHLYEKGFKINFSDSKRNPYSNMVYLKTNNYLENILEKNNSKSLGFHEPLFLNVHNHISEGATSNIFFVKNNIVYTPSINCGLLNGIIRKNLIKFCKQNNIQLIEGEFSKEFLLDCDEVFVTNSILEIMPVSMIENNSFNIDTYNLTKEIYNKFCDYMRKEG</sequence>
<dbReference type="EMBL" id="NIBG01000020">
    <property type="protein sequence ID" value="PAB58044.1"/>
    <property type="molecule type" value="Genomic_DNA"/>
</dbReference>
<evidence type="ECO:0008006" key="8">
    <source>
        <dbReference type="Google" id="ProtNLM"/>
    </source>
</evidence>
<dbReference type="GO" id="GO:0008652">
    <property type="term" value="P:amino acid biosynthetic process"/>
    <property type="evidence" value="ECO:0007669"/>
    <property type="project" value="UniProtKB-ARBA"/>
</dbReference>
<dbReference type="SUPFAM" id="SSF56752">
    <property type="entry name" value="D-aminoacid aminotransferase-like PLP-dependent enzymes"/>
    <property type="match status" value="1"/>
</dbReference>
<proteinExistence type="inferred from homology"/>
<dbReference type="FunFam" id="3.20.10.10:FF:000002">
    <property type="entry name" value="D-alanine aminotransferase"/>
    <property type="match status" value="1"/>
</dbReference>
<comment type="caution">
    <text evidence="6">The sequence shown here is derived from an EMBL/GenBank/DDBJ whole genome shotgun (WGS) entry which is preliminary data.</text>
</comment>
<dbReference type="OrthoDB" id="9805628at2"/>
<dbReference type="InterPro" id="IPR043131">
    <property type="entry name" value="BCAT-like_N"/>
</dbReference>
<evidence type="ECO:0000256" key="1">
    <source>
        <dbReference type="ARBA" id="ARBA00001933"/>
    </source>
</evidence>
<accession>A0A267MEP2</accession>
<reference evidence="6 7" key="1">
    <citation type="submission" date="2017-06" db="EMBL/GenBank/DDBJ databases">
        <title>Draft genome sequence of anaerobic fermentative bacterium Anaeromicrobium sediminis DY2726D isolated from West Pacific Ocean sediments.</title>
        <authorList>
            <person name="Zeng X."/>
        </authorList>
    </citation>
    <scope>NUCLEOTIDE SEQUENCE [LARGE SCALE GENOMIC DNA]</scope>
    <source>
        <strain evidence="6 7">DY2726D</strain>
    </source>
</reference>
<dbReference type="GO" id="GO:0003824">
    <property type="term" value="F:catalytic activity"/>
    <property type="evidence" value="ECO:0007669"/>
    <property type="project" value="InterPro"/>
</dbReference>
<dbReference type="GO" id="GO:0046394">
    <property type="term" value="P:carboxylic acid biosynthetic process"/>
    <property type="evidence" value="ECO:0007669"/>
    <property type="project" value="UniProtKB-ARBA"/>
</dbReference>
<dbReference type="InterPro" id="IPR050571">
    <property type="entry name" value="Class-IV_PLP-Dep_Aminotrnsfr"/>
</dbReference>
<evidence type="ECO:0000256" key="2">
    <source>
        <dbReference type="ARBA" id="ARBA00009320"/>
    </source>
</evidence>
<comment type="cofactor">
    <cofactor evidence="1 5">
        <name>pyridoxal 5'-phosphate</name>
        <dbReference type="ChEBI" id="CHEBI:597326"/>
    </cofactor>
</comment>
<dbReference type="InterPro" id="IPR043132">
    <property type="entry name" value="BCAT-like_C"/>
</dbReference>
<evidence type="ECO:0000313" key="6">
    <source>
        <dbReference type="EMBL" id="PAB58044.1"/>
    </source>
</evidence>
<gene>
    <name evidence="6" type="ORF">CCE28_17055</name>
</gene>
<dbReference type="InterPro" id="IPR001544">
    <property type="entry name" value="Aminotrans_IV"/>
</dbReference>
<protein>
    <recommendedName>
        <fullName evidence="8">4-amino-4-deoxychorismate lyase</fullName>
    </recommendedName>
</protein>
<evidence type="ECO:0000256" key="5">
    <source>
        <dbReference type="RuleBase" id="RU004516"/>
    </source>
</evidence>
<evidence type="ECO:0000256" key="4">
    <source>
        <dbReference type="RuleBase" id="RU004106"/>
    </source>
</evidence>